<reference evidence="4" key="1">
    <citation type="submission" date="2017-02" db="UniProtKB">
        <authorList>
            <consortium name="WormBaseParasite"/>
        </authorList>
    </citation>
    <scope>IDENTIFICATION</scope>
</reference>
<dbReference type="PROSITE" id="PS50097">
    <property type="entry name" value="BTB"/>
    <property type="match status" value="1"/>
</dbReference>
<organism evidence="4">
    <name type="scientific">Rodentolepis nana</name>
    <name type="common">Dwarf tapeworm</name>
    <name type="synonym">Hymenolepis nana</name>
    <dbReference type="NCBI Taxonomy" id="102285"/>
    <lineage>
        <taxon>Eukaryota</taxon>
        <taxon>Metazoa</taxon>
        <taxon>Spiralia</taxon>
        <taxon>Lophotrochozoa</taxon>
        <taxon>Platyhelminthes</taxon>
        <taxon>Cestoda</taxon>
        <taxon>Eucestoda</taxon>
        <taxon>Cyclophyllidea</taxon>
        <taxon>Hymenolepididae</taxon>
        <taxon>Rodentolepis</taxon>
    </lineage>
</organism>
<name>A0A0R3T4T7_RODNA</name>
<evidence type="ECO:0000313" key="4">
    <source>
        <dbReference type="WBParaSite" id="HNAJ_0000207501-mRNA-1"/>
    </source>
</evidence>
<protein>
    <submittedName>
        <fullName evidence="4">BTB domain-containing protein</fullName>
    </submittedName>
</protein>
<dbReference type="OrthoDB" id="6225202at2759"/>
<dbReference type="InterPro" id="IPR000210">
    <property type="entry name" value="BTB/POZ_dom"/>
</dbReference>
<dbReference type="SUPFAM" id="SSF54695">
    <property type="entry name" value="POZ domain"/>
    <property type="match status" value="1"/>
</dbReference>
<dbReference type="EMBL" id="UZAE01000941">
    <property type="protein sequence ID" value="VDN97933.1"/>
    <property type="molecule type" value="Genomic_DNA"/>
</dbReference>
<dbReference type="AlphaFoldDB" id="A0A0R3T4T7"/>
<evidence type="ECO:0000313" key="3">
    <source>
        <dbReference type="Proteomes" id="UP000278807"/>
    </source>
</evidence>
<dbReference type="InterPro" id="IPR011333">
    <property type="entry name" value="SKP1/BTB/POZ_sf"/>
</dbReference>
<feature type="domain" description="BTB" evidence="1">
    <location>
        <begin position="32"/>
        <end position="103"/>
    </location>
</feature>
<proteinExistence type="predicted"/>
<evidence type="ECO:0000259" key="1">
    <source>
        <dbReference type="PROSITE" id="PS50097"/>
    </source>
</evidence>
<sequence length="340" mass="39275">MMESVRDNEDNFVHFSTVQDKMYDFYKEGKLVDVTWKVGSKEEEVNAHSSVCALSNRLKELLLAHPGDESKRIIRIPSSLTNSADELKSLLFLAYTGMLEENRSITEYIELCERFDMPIGYAACSRALRFLFMKTLLQPGINVEEQNTLQRIFVDAFEKSTSMEVHQTMLDMFRMHPLIFNNPLCLSKVPLDWILKVIEEKSLWMQSTEGYIYFGRNYVTEVNKLLDNIFTIHGATKIPIEFKSKESMLAPLCLKDPINGSYGYHSYAYDYNFSELRGSKVSCEKHPPNEWKVCAITGHTSRGWDNLQVLAGLDITYENLITGLKEEVLWGFENEELYTK</sequence>
<reference evidence="2 3" key="2">
    <citation type="submission" date="2018-11" db="EMBL/GenBank/DDBJ databases">
        <authorList>
            <consortium name="Pathogen Informatics"/>
        </authorList>
    </citation>
    <scope>NUCLEOTIDE SEQUENCE [LARGE SCALE GENOMIC DNA]</scope>
</reference>
<gene>
    <name evidence="2" type="ORF">HNAJ_LOCUS2074</name>
</gene>
<dbReference type="WBParaSite" id="HNAJ_0000207501-mRNA-1">
    <property type="protein sequence ID" value="HNAJ_0000207501-mRNA-1"/>
    <property type="gene ID" value="HNAJ_0000207501"/>
</dbReference>
<keyword evidence="3" id="KW-1185">Reference proteome</keyword>
<dbReference type="Gene3D" id="3.30.710.10">
    <property type="entry name" value="Potassium Channel Kv1.1, Chain A"/>
    <property type="match status" value="1"/>
</dbReference>
<dbReference type="Proteomes" id="UP000278807">
    <property type="component" value="Unassembled WGS sequence"/>
</dbReference>
<evidence type="ECO:0000313" key="2">
    <source>
        <dbReference type="EMBL" id="VDN97933.1"/>
    </source>
</evidence>
<accession>A0A0R3T4T7</accession>
<dbReference type="Pfam" id="PF00651">
    <property type="entry name" value="BTB"/>
    <property type="match status" value="1"/>
</dbReference>